<dbReference type="Proteomes" id="UP001206983">
    <property type="component" value="Unassembled WGS sequence"/>
</dbReference>
<gene>
    <name evidence="1" type="ORF">PV02_04960</name>
</gene>
<organism evidence="1 2">
    <name type="scientific">Methanolobus chelungpuianus</name>
    <dbReference type="NCBI Taxonomy" id="502115"/>
    <lineage>
        <taxon>Archaea</taxon>
        <taxon>Methanobacteriati</taxon>
        <taxon>Methanobacteriota</taxon>
        <taxon>Stenosarchaea group</taxon>
        <taxon>Methanomicrobia</taxon>
        <taxon>Methanosarcinales</taxon>
        <taxon>Methanosarcinaceae</taxon>
        <taxon>Methanolobus</taxon>
    </lineage>
</organism>
<keyword evidence="2" id="KW-1185">Reference proteome</keyword>
<name>A0AAE3KX01_9EURY</name>
<evidence type="ECO:0000313" key="1">
    <source>
        <dbReference type="EMBL" id="MCQ6962512.1"/>
    </source>
</evidence>
<sequence>MYMDLLEGTIQKRMRHADDGSTGLQNSQYKVCVINSANEPLQRALLVKYGVWYELCRRLALEHLGRGRDAKYEGFTGLHEKILSLINLKDPATNSNEKKHLKDGFLSSFDTQVNMLYTIEPLIASAKDSYRKMITAELVSSALDEAESLYRQGLLRAAGIMAGFALERYLRTLCEVSGIGLEPDDKMATMARKLLSSDGLYGLDPEILGPIDHFAFLRDECTRQEEEPQEHEVRELIDKAREIIFLAFC</sequence>
<dbReference type="AlphaFoldDB" id="A0AAE3KX01"/>
<comment type="caution">
    <text evidence="1">The sequence shown here is derived from an EMBL/GenBank/DDBJ whole genome shotgun (WGS) entry which is preliminary data.</text>
</comment>
<protein>
    <recommendedName>
        <fullName evidence="3">HEPN domain-containing protein</fullName>
    </recommendedName>
</protein>
<dbReference type="EMBL" id="JTEO01000004">
    <property type="protein sequence ID" value="MCQ6962512.1"/>
    <property type="molecule type" value="Genomic_DNA"/>
</dbReference>
<accession>A0AAE3KX01</accession>
<proteinExistence type="predicted"/>
<reference evidence="1 2" key="1">
    <citation type="journal article" date="2011" name="Appl. Environ. Microbiol.">
        <title>Methanogenic archaea isolated from Taiwan's Chelungpu fault.</title>
        <authorList>
            <person name="Wu S.Y."/>
            <person name="Lai M.C."/>
        </authorList>
    </citation>
    <scope>NUCLEOTIDE SEQUENCE [LARGE SCALE GENOMIC DNA]</scope>
    <source>
        <strain evidence="1 2">St545Mb</strain>
    </source>
</reference>
<evidence type="ECO:0000313" key="2">
    <source>
        <dbReference type="Proteomes" id="UP001206983"/>
    </source>
</evidence>
<evidence type="ECO:0008006" key="3">
    <source>
        <dbReference type="Google" id="ProtNLM"/>
    </source>
</evidence>